<dbReference type="HOGENOM" id="CLU_1658943_0_0_7"/>
<dbReference type="KEGG" id="nsa:Nitsa_0173"/>
<dbReference type="EMBL" id="CP002452">
    <property type="protein sequence ID" value="ADV45446.1"/>
    <property type="molecule type" value="Genomic_DNA"/>
</dbReference>
<name>E6WYZ6_NITSE</name>
<dbReference type="STRING" id="749222.Nitsa_0173"/>
<dbReference type="AlphaFoldDB" id="E6WYZ6"/>
<organism evidence="1 2">
    <name type="scientific">Nitratifractor salsuginis (strain DSM 16511 / JCM 12458 / E9I37-1)</name>
    <dbReference type="NCBI Taxonomy" id="749222"/>
    <lineage>
        <taxon>Bacteria</taxon>
        <taxon>Pseudomonadati</taxon>
        <taxon>Campylobacterota</taxon>
        <taxon>Epsilonproteobacteria</taxon>
        <taxon>Campylobacterales</taxon>
        <taxon>Sulfurovaceae</taxon>
        <taxon>Nitratifractor</taxon>
    </lineage>
</organism>
<proteinExistence type="predicted"/>
<keyword evidence="2" id="KW-1185">Reference proteome</keyword>
<sequence length="159" mass="18670">MPRKYDNTQVRLYDEEILKLGISLYEKGKTPLELFYYLLSARRLNSFSIIVLEAEMENLGQFLKKHKRKTDLLYELDDRREICVLFCQETQVDGGIYFLKRLAKAMHSETPTIDIRSCVLGVEGTNYPVRNLLFIVLDCFVKVHSAENEEDKILWKTVK</sequence>
<protein>
    <submittedName>
        <fullName evidence="1">Uncharacterized protein</fullName>
    </submittedName>
</protein>
<dbReference type="eggNOG" id="ENOG5031B16">
    <property type="taxonomic scope" value="Bacteria"/>
</dbReference>
<accession>E6WYZ6</accession>
<evidence type="ECO:0000313" key="2">
    <source>
        <dbReference type="Proteomes" id="UP000008633"/>
    </source>
</evidence>
<gene>
    <name evidence="1" type="ordered locus">Nitsa_0173</name>
</gene>
<dbReference type="RefSeq" id="WP_013553143.1">
    <property type="nucleotide sequence ID" value="NC_014935.1"/>
</dbReference>
<reference evidence="2" key="2">
    <citation type="submission" date="2011-01" db="EMBL/GenBank/DDBJ databases">
        <title>The complete genome of Nitratifractor salsuginis DSM 16511.</title>
        <authorList>
            <consortium name="US DOE Joint Genome Institute (JGI-PGF)"/>
            <person name="Lucas S."/>
            <person name="Copeland A."/>
            <person name="Lapidus A."/>
            <person name="Bruce D."/>
            <person name="Goodwin L."/>
            <person name="Pitluck S."/>
            <person name="Kyrpides N."/>
            <person name="Mavromatis K."/>
            <person name="Ivanova N."/>
            <person name="Mikhailova N."/>
            <person name="Zeytun A."/>
            <person name="Detter J.C."/>
            <person name="Tapia R."/>
            <person name="Han C."/>
            <person name="Land M."/>
            <person name="Hauser L."/>
            <person name="Markowitz V."/>
            <person name="Cheng J.-F."/>
            <person name="Hugenholtz P."/>
            <person name="Woyke T."/>
            <person name="Wu D."/>
            <person name="Tindall B."/>
            <person name="Schuetze A."/>
            <person name="Brambilla E."/>
            <person name="Klenk H.-P."/>
            <person name="Eisen J.A."/>
        </authorList>
    </citation>
    <scope>NUCLEOTIDE SEQUENCE [LARGE SCALE GENOMIC DNA]</scope>
    <source>
        <strain evidence="2">DSM 16511 / JCM 12458 / E9I37-1</strain>
    </source>
</reference>
<dbReference type="Proteomes" id="UP000008633">
    <property type="component" value="Chromosome"/>
</dbReference>
<reference evidence="1 2" key="1">
    <citation type="journal article" date="2011" name="Stand. Genomic Sci.">
        <title>Complete genome sequence of Nitratifractor salsuginis type strain (E9I37-1).</title>
        <authorList>
            <person name="Anderson I."/>
            <person name="Sikorski J."/>
            <person name="Zeytun A."/>
            <person name="Nolan M."/>
            <person name="Lapidus A."/>
            <person name="Lucas S."/>
            <person name="Hammon N."/>
            <person name="Deshpande S."/>
            <person name="Cheng J.F."/>
            <person name="Tapia R."/>
            <person name="Han C."/>
            <person name="Goodwin L."/>
            <person name="Pitluck S."/>
            <person name="Liolios K."/>
            <person name="Pagani I."/>
            <person name="Ivanova N."/>
            <person name="Huntemann M."/>
            <person name="Mavromatis K."/>
            <person name="Ovchinikova G."/>
            <person name="Pati A."/>
            <person name="Chen A."/>
            <person name="Palaniappan K."/>
            <person name="Land M."/>
            <person name="Hauser L."/>
            <person name="Brambilla E.M."/>
            <person name="Ngatchou-Djao O.D."/>
            <person name="Rohde M."/>
            <person name="Tindall B.J."/>
            <person name="Goker M."/>
            <person name="Detter J.C."/>
            <person name="Woyke T."/>
            <person name="Bristow J."/>
            <person name="Eisen J.A."/>
            <person name="Markowitz V."/>
            <person name="Hugenholtz P."/>
            <person name="Klenk H.P."/>
            <person name="Kyrpides N.C."/>
        </authorList>
    </citation>
    <scope>NUCLEOTIDE SEQUENCE [LARGE SCALE GENOMIC DNA]</scope>
    <source>
        <strain evidence="2">DSM 16511 / JCM 12458 / E9I37-1</strain>
    </source>
</reference>
<evidence type="ECO:0000313" key="1">
    <source>
        <dbReference type="EMBL" id="ADV45446.1"/>
    </source>
</evidence>